<dbReference type="Pfam" id="PF13410">
    <property type="entry name" value="GST_C_2"/>
    <property type="match status" value="1"/>
</dbReference>
<evidence type="ECO:0000259" key="1">
    <source>
        <dbReference type="PROSITE" id="PS50404"/>
    </source>
</evidence>
<dbReference type="InterPro" id="IPR036249">
    <property type="entry name" value="Thioredoxin-like_sf"/>
</dbReference>
<dbReference type="InterPro" id="IPR004045">
    <property type="entry name" value="Glutathione_S-Trfase_N"/>
</dbReference>
<dbReference type="Pfam" id="PF13417">
    <property type="entry name" value="GST_N_3"/>
    <property type="match status" value="1"/>
</dbReference>
<keyword evidence="4" id="KW-1185">Reference proteome</keyword>
<gene>
    <name evidence="3" type="ORF">K1W69_16245</name>
</gene>
<dbReference type="Gene3D" id="1.20.1050.10">
    <property type="match status" value="1"/>
</dbReference>
<dbReference type="PROSITE" id="PS50404">
    <property type="entry name" value="GST_NTER"/>
    <property type="match status" value="1"/>
</dbReference>
<dbReference type="InterPro" id="IPR040079">
    <property type="entry name" value="Glutathione_S-Trfase"/>
</dbReference>
<dbReference type="AlphaFoldDB" id="A0AAE2ZLH4"/>
<dbReference type="EMBL" id="JAICBX010000003">
    <property type="protein sequence ID" value="MBW8638748.1"/>
    <property type="molecule type" value="Genomic_DNA"/>
</dbReference>
<feature type="domain" description="GST N-terminal" evidence="1">
    <location>
        <begin position="7"/>
        <end position="86"/>
    </location>
</feature>
<evidence type="ECO:0000259" key="2">
    <source>
        <dbReference type="PROSITE" id="PS50405"/>
    </source>
</evidence>
<comment type="caution">
    <text evidence="3">The sequence shown here is derived from an EMBL/GenBank/DDBJ whole genome shotgun (WGS) entry which is preliminary data.</text>
</comment>
<dbReference type="PROSITE" id="PS50405">
    <property type="entry name" value="GST_CTER"/>
    <property type="match status" value="1"/>
</dbReference>
<dbReference type="CDD" id="cd03196">
    <property type="entry name" value="GST_C_5"/>
    <property type="match status" value="1"/>
</dbReference>
<feature type="domain" description="GST C-terminal" evidence="2">
    <location>
        <begin position="88"/>
        <end position="218"/>
    </location>
</feature>
<dbReference type="Gene3D" id="3.40.30.10">
    <property type="entry name" value="Glutaredoxin"/>
    <property type="match status" value="1"/>
</dbReference>
<evidence type="ECO:0000313" key="3">
    <source>
        <dbReference type="EMBL" id="MBW8638748.1"/>
    </source>
</evidence>
<dbReference type="GO" id="GO:0005737">
    <property type="term" value="C:cytoplasm"/>
    <property type="evidence" value="ECO:0007669"/>
    <property type="project" value="TreeGrafter"/>
</dbReference>
<accession>A0AAE2ZLH4</accession>
<dbReference type="SUPFAM" id="SSF52833">
    <property type="entry name" value="Thioredoxin-like"/>
    <property type="match status" value="1"/>
</dbReference>
<dbReference type="InterPro" id="IPR010987">
    <property type="entry name" value="Glutathione-S-Trfase_C-like"/>
</dbReference>
<evidence type="ECO:0000313" key="4">
    <source>
        <dbReference type="Proteomes" id="UP001196509"/>
    </source>
</evidence>
<dbReference type="SUPFAM" id="SSF47616">
    <property type="entry name" value="GST C-terminal domain-like"/>
    <property type="match status" value="1"/>
</dbReference>
<dbReference type="PANTHER" id="PTHR43968">
    <property type="match status" value="1"/>
</dbReference>
<protein>
    <submittedName>
        <fullName evidence="3">Glutathione S-transferase</fullName>
    </submittedName>
</protein>
<name>A0AAE2ZLH4_9HYPH</name>
<reference evidence="3" key="1">
    <citation type="submission" date="2021-08" db="EMBL/GenBank/DDBJ databases">
        <title>Hoeflea bacterium WL0058 sp. nov., isolated from the sediment.</title>
        <authorList>
            <person name="Wang L."/>
            <person name="Zhang D."/>
        </authorList>
    </citation>
    <scope>NUCLEOTIDE SEQUENCE</scope>
    <source>
        <strain evidence="3">WL0058</strain>
    </source>
</reference>
<dbReference type="PANTHER" id="PTHR43968:SF6">
    <property type="entry name" value="GLUTATHIONE S-TRANSFERASE OMEGA"/>
    <property type="match status" value="1"/>
</dbReference>
<dbReference type="SFLD" id="SFLDS00019">
    <property type="entry name" value="Glutathione_Transferase_(cytos"/>
    <property type="match status" value="1"/>
</dbReference>
<organism evidence="3 4">
    <name type="scientific">Flavimaribacter sediminis</name>
    <dbReference type="NCBI Taxonomy" id="2865987"/>
    <lineage>
        <taxon>Bacteria</taxon>
        <taxon>Pseudomonadati</taxon>
        <taxon>Pseudomonadota</taxon>
        <taxon>Alphaproteobacteria</taxon>
        <taxon>Hyphomicrobiales</taxon>
        <taxon>Rhizobiaceae</taxon>
        <taxon>Flavimaribacter</taxon>
    </lineage>
</organism>
<proteinExistence type="predicted"/>
<sequence>MRADFAQLPVLYSFRRCPYAMRARLALRSAGITVELREVVLKDKAPEFLAASPSATVPCLVLPGAPAIDESLDIMVWSLRQSDPEDLLDPPIGTLDDMLDLIAELDGPFKRSLDRYKYETRFSDADPVEERNKAGRFLEKLDALLKGRPWLFGDRPSLADLASLPFVRQFANVDREWFDGQDWPDLIGWLDRFLESRRFSAIMTRYPKWKAGDPTTLFAA</sequence>
<dbReference type="InterPro" id="IPR036282">
    <property type="entry name" value="Glutathione-S-Trfase_C_sf"/>
</dbReference>
<dbReference type="Proteomes" id="UP001196509">
    <property type="component" value="Unassembled WGS sequence"/>
</dbReference>
<dbReference type="InterPro" id="IPR050983">
    <property type="entry name" value="GST_Omega/HSP26"/>
</dbReference>